<evidence type="ECO:0000256" key="3">
    <source>
        <dbReference type="ARBA" id="ARBA00009759"/>
    </source>
</evidence>
<dbReference type="SUPFAM" id="SSF56655">
    <property type="entry name" value="Carbohydrate phosphatase"/>
    <property type="match status" value="1"/>
</dbReference>
<dbReference type="AlphaFoldDB" id="A0AAP2CFB8"/>
<evidence type="ECO:0000256" key="6">
    <source>
        <dbReference type="ARBA" id="ARBA00022842"/>
    </source>
</evidence>
<dbReference type="PRINTS" id="PR00377">
    <property type="entry name" value="IMPHPHTASES"/>
</dbReference>
<evidence type="ECO:0000256" key="1">
    <source>
        <dbReference type="ARBA" id="ARBA00001033"/>
    </source>
</evidence>
<feature type="binding site" evidence="7">
    <location>
        <position position="88"/>
    </location>
    <ligand>
        <name>Mg(2+)</name>
        <dbReference type="ChEBI" id="CHEBI:18420"/>
        <label>1</label>
        <note>catalytic</note>
    </ligand>
</feature>
<evidence type="ECO:0000256" key="2">
    <source>
        <dbReference type="ARBA" id="ARBA00001946"/>
    </source>
</evidence>
<keyword evidence="10" id="KW-1185">Reference proteome</keyword>
<evidence type="ECO:0000256" key="5">
    <source>
        <dbReference type="ARBA" id="ARBA00022801"/>
    </source>
</evidence>
<dbReference type="GO" id="GO:0046854">
    <property type="term" value="P:phosphatidylinositol phosphate biosynthetic process"/>
    <property type="evidence" value="ECO:0007669"/>
    <property type="project" value="InterPro"/>
</dbReference>
<dbReference type="EC" id="3.1.3.25" evidence="8"/>
<evidence type="ECO:0000256" key="7">
    <source>
        <dbReference type="PIRSR" id="PIRSR600760-2"/>
    </source>
</evidence>
<dbReference type="GO" id="GO:0007165">
    <property type="term" value="P:signal transduction"/>
    <property type="evidence" value="ECO:0007669"/>
    <property type="project" value="TreeGrafter"/>
</dbReference>
<evidence type="ECO:0000313" key="9">
    <source>
        <dbReference type="EMBL" id="MBS9523543.1"/>
    </source>
</evidence>
<evidence type="ECO:0000313" key="10">
    <source>
        <dbReference type="Proteomes" id="UP001319104"/>
    </source>
</evidence>
<dbReference type="GO" id="GO:0008934">
    <property type="term" value="F:inositol monophosphate 1-phosphatase activity"/>
    <property type="evidence" value="ECO:0007669"/>
    <property type="project" value="InterPro"/>
</dbReference>
<dbReference type="InterPro" id="IPR020550">
    <property type="entry name" value="Inositol_monophosphatase_CS"/>
</dbReference>
<dbReference type="EMBL" id="JAHCMY010000002">
    <property type="protein sequence ID" value="MBS9523543.1"/>
    <property type="molecule type" value="Genomic_DNA"/>
</dbReference>
<dbReference type="InterPro" id="IPR022337">
    <property type="entry name" value="Inositol_monophosphatase_SuhB"/>
</dbReference>
<dbReference type="RefSeq" id="WP_213944430.1">
    <property type="nucleotide sequence ID" value="NZ_JAHCMY010000002.1"/>
</dbReference>
<dbReference type="PANTHER" id="PTHR20854:SF4">
    <property type="entry name" value="INOSITOL-1-MONOPHOSPHATASE-RELATED"/>
    <property type="match status" value="1"/>
</dbReference>
<dbReference type="Proteomes" id="UP001319104">
    <property type="component" value="Unassembled WGS sequence"/>
</dbReference>
<sequence length="265" mass="29178">MLDFNVILERTKETAKKAGEFIRQESESFNVDKVEHKGFNDLVSYVDKQAEKIIVDNLSQILPEAGFITEEGTAESNGEAYSWIIDPLDGTTNFVHGIPVYAVSIALIHKNELQIGVVYEINRDECFYAQKGGGAFCNGKPIKVSKAPTLGDSLVATGFPYYDFGLMERYLALLANMMKKTHGVRRLGSAAMDLCYVACGRVEGYFEYNLNSYDVAGGAIIVSEAGGKVTDFDGGSNHVFGRNIIASNGNIHEEMLEEIKIFKKS</sequence>
<dbReference type="InterPro" id="IPR000760">
    <property type="entry name" value="Inositol_monophosphatase-like"/>
</dbReference>
<dbReference type="InterPro" id="IPR033942">
    <property type="entry name" value="IMPase"/>
</dbReference>
<evidence type="ECO:0000256" key="8">
    <source>
        <dbReference type="RuleBase" id="RU364068"/>
    </source>
</evidence>
<feature type="binding site" evidence="7">
    <location>
        <position position="89"/>
    </location>
    <ligand>
        <name>Mg(2+)</name>
        <dbReference type="ChEBI" id="CHEBI:18420"/>
        <label>1</label>
        <note>catalytic</note>
    </ligand>
</feature>
<proteinExistence type="inferred from homology"/>
<comment type="similarity">
    <text evidence="3 8">Belongs to the inositol monophosphatase superfamily.</text>
</comment>
<dbReference type="GO" id="GO:0046872">
    <property type="term" value="F:metal ion binding"/>
    <property type="evidence" value="ECO:0007669"/>
    <property type="project" value="UniProtKB-KW"/>
</dbReference>
<dbReference type="Pfam" id="PF00459">
    <property type="entry name" value="Inositol_P"/>
    <property type="match status" value="1"/>
</dbReference>
<dbReference type="PRINTS" id="PR01959">
    <property type="entry name" value="SBIMPHPHTASE"/>
</dbReference>
<keyword evidence="6 7" id="KW-0460">Magnesium</keyword>
<dbReference type="PANTHER" id="PTHR20854">
    <property type="entry name" value="INOSITOL MONOPHOSPHATASE"/>
    <property type="match status" value="1"/>
</dbReference>
<feature type="binding site" evidence="7">
    <location>
        <position position="214"/>
    </location>
    <ligand>
        <name>Mg(2+)</name>
        <dbReference type="ChEBI" id="CHEBI:18420"/>
        <label>1</label>
        <note>catalytic</note>
    </ligand>
</feature>
<name>A0AAP2CFB8_9BACT</name>
<dbReference type="PROSITE" id="PS00629">
    <property type="entry name" value="IMP_1"/>
    <property type="match status" value="1"/>
</dbReference>
<gene>
    <name evidence="9" type="ORF">KI659_05860</name>
</gene>
<evidence type="ECO:0000256" key="4">
    <source>
        <dbReference type="ARBA" id="ARBA00022723"/>
    </source>
</evidence>
<comment type="catalytic activity">
    <reaction evidence="1 8">
        <text>a myo-inositol phosphate + H2O = myo-inositol + phosphate</text>
        <dbReference type="Rhea" id="RHEA:24056"/>
        <dbReference type="ChEBI" id="CHEBI:15377"/>
        <dbReference type="ChEBI" id="CHEBI:17268"/>
        <dbReference type="ChEBI" id="CHEBI:43474"/>
        <dbReference type="ChEBI" id="CHEBI:84139"/>
        <dbReference type="EC" id="3.1.3.25"/>
    </reaction>
</comment>
<comment type="caution">
    <text evidence="9">The sequence shown here is derived from an EMBL/GenBank/DDBJ whole genome shotgun (WGS) entry which is preliminary data.</text>
</comment>
<reference evidence="9 10" key="1">
    <citation type="submission" date="2021-05" db="EMBL/GenBank/DDBJ databases">
        <authorList>
            <person name="Zhang Z.D."/>
            <person name="Osman G."/>
        </authorList>
    </citation>
    <scope>NUCLEOTIDE SEQUENCE [LARGE SCALE GENOMIC DNA]</scope>
    <source>
        <strain evidence="9 10">KCTC 32217</strain>
    </source>
</reference>
<dbReference type="Gene3D" id="3.40.190.80">
    <property type="match status" value="1"/>
</dbReference>
<dbReference type="Gene3D" id="3.30.540.10">
    <property type="entry name" value="Fructose-1,6-Bisphosphatase, subunit A, domain 1"/>
    <property type="match status" value="1"/>
</dbReference>
<comment type="cofactor">
    <cofactor evidence="2 7 8">
        <name>Mg(2+)</name>
        <dbReference type="ChEBI" id="CHEBI:18420"/>
    </cofactor>
</comment>
<dbReference type="PROSITE" id="PS00630">
    <property type="entry name" value="IMP_2"/>
    <property type="match status" value="1"/>
</dbReference>
<accession>A0AAP2CFB8</accession>
<dbReference type="FunFam" id="3.40.190.80:FF:000002">
    <property type="entry name" value="Inositol-1-monophosphatase"/>
    <property type="match status" value="1"/>
</dbReference>
<keyword evidence="5 8" id="KW-0378">Hydrolase</keyword>
<dbReference type="CDD" id="cd01639">
    <property type="entry name" value="IMPase"/>
    <property type="match status" value="1"/>
</dbReference>
<dbReference type="FunFam" id="3.30.540.10:FF:000003">
    <property type="entry name" value="Inositol-1-monophosphatase"/>
    <property type="match status" value="1"/>
</dbReference>
<feature type="binding site" evidence="7">
    <location>
        <position position="70"/>
    </location>
    <ligand>
        <name>Mg(2+)</name>
        <dbReference type="ChEBI" id="CHEBI:18420"/>
        <label>1</label>
        <note>catalytic</note>
    </ligand>
</feature>
<feature type="binding site" evidence="7">
    <location>
        <position position="86"/>
    </location>
    <ligand>
        <name>Mg(2+)</name>
        <dbReference type="ChEBI" id="CHEBI:18420"/>
        <label>1</label>
        <note>catalytic</note>
    </ligand>
</feature>
<dbReference type="GO" id="GO:0006020">
    <property type="term" value="P:inositol metabolic process"/>
    <property type="evidence" value="ECO:0007669"/>
    <property type="project" value="TreeGrafter"/>
</dbReference>
<organism evidence="9 10">
    <name type="scientific">Litoribacter ruber</name>
    <dbReference type="NCBI Taxonomy" id="702568"/>
    <lineage>
        <taxon>Bacteria</taxon>
        <taxon>Pseudomonadati</taxon>
        <taxon>Bacteroidota</taxon>
        <taxon>Cytophagia</taxon>
        <taxon>Cytophagales</taxon>
        <taxon>Cyclobacteriaceae</taxon>
        <taxon>Litoribacter</taxon>
    </lineage>
</organism>
<protein>
    <recommendedName>
        <fullName evidence="8">Inositol-1-monophosphatase</fullName>
        <ecNumber evidence="8">3.1.3.25</ecNumber>
    </recommendedName>
</protein>
<keyword evidence="4 7" id="KW-0479">Metal-binding</keyword>
<dbReference type="InterPro" id="IPR020583">
    <property type="entry name" value="Inositol_monoP_metal-BS"/>
</dbReference>